<dbReference type="GO" id="GO:0009236">
    <property type="term" value="P:cobalamin biosynthetic process"/>
    <property type="evidence" value="ECO:0007669"/>
    <property type="project" value="UniProtKB-UniRule"/>
</dbReference>
<evidence type="ECO:0000256" key="15">
    <source>
        <dbReference type="HAMAP-Rule" id="MF_01462"/>
    </source>
</evidence>
<dbReference type="FunFam" id="1.10.1760.20:FF:000001">
    <property type="entry name" value="Cobalt transport protein CbiM"/>
    <property type="match status" value="1"/>
</dbReference>
<gene>
    <name evidence="14" type="primary">cbiN</name>
    <name evidence="15" type="synonym">cbiM</name>
    <name evidence="17" type="ORF">RUMCAL_03365</name>
</gene>
<dbReference type="NCBIfam" id="NF002780">
    <property type="entry name" value="PRK02898.1"/>
    <property type="match status" value="1"/>
</dbReference>
<dbReference type="PANTHER" id="PTHR43627:SF1">
    <property type="entry name" value="COBALT TRANSPORT PROTEIN CBIM"/>
    <property type="match status" value="1"/>
</dbReference>
<feature type="region of interest" description="Disordered" evidence="16">
    <location>
        <begin position="360"/>
        <end position="379"/>
    </location>
</feature>
<dbReference type="InterPro" id="IPR003705">
    <property type="entry name" value="CbiN"/>
</dbReference>
<keyword evidence="7 15" id="KW-0812">Transmembrane</keyword>
<dbReference type="HAMAP" id="MF_00330">
    <property type="entry name" value="CbiN"/>
    <property type="match status" value="1"/>
</dbReference>
<comment type="pathway">
    <text evidence="2 15">Cofactor biosynthesis; adenosylcobalamin biosynthesis.</text>
</comment>
<evidence type="ECO:0000256" key="2">
    <source>
        <dbReference type="ARBA" id="ARBA00004953"/>
    </source>
</evidence>
<feature type="transmembrane region" description="Helical" evidence="15">
    <location>
        <begin position="154"/>
        <end position="173"/>
    </location>
</feature>
<keyword evidence="3 15" id="KW-0171">Cobalt transport</keyword>
<dbReference type="eggNOG" id="COG0310">
    <property type="taxonomic scope" value="Bacteria"/>
</dbReference>
<evidence type="ECO:0000256" key="4">
    <source>
        <dbReference type="ARBA" id="ARBA00022448"/>
    </source>
</evidence>
<dbReference type="Pfam" id="PF02553">
    <property type="entry name" value="CbiN"/>
    <property type="match status" value="1"/>
</dbReference>
<dbReference type="HAMAP" id="MF_01462">
    <property type="entry name" value="CbiM"/>
    <property type="match status" value="1"/>
</dbReference>
<dbReference type="Pfam" id="PF01891">
    <property type="entry name" value="CbiM"/>
    <property type="match status" value="1"/>
</dbReference>
<evidence type="ECO:0000256" key="8">
    <source>
        <dbReference type="ARBA" id="ARBA00022729"/>
    </source>
</evidence>
<proteinExistence type="inferred from homology"/>
<evidence type="ECO:0000256" key="6">
    <source>
        <dbReference type="ARBA" id="ARBA00022573"/>
    </source>
</evidence>
<evidence type="ECO:0000256" key="12">
    <source>
        <dbReference type="ARBA" id="ARBA00023285"/>
    </source>
</evidence>
<evidence type="ECO:0000256" key="16">
    <source>
        <dbReference type="SAM" id="MobiDB-lite"/>
    </source>
</evidence>
<feature type="transmembrane region" description="Helical" evidence="15">
    <location>
        <begin position="222"/>
        <end position="248"/>
    </location>
</feature>
<evidence type="ECO:0000256" key="14">
    <source>
        <dbReference type="HAMAP-Rule" id="MF_00330"/>
    </source>
</evidence>
<feature type="transmembrane region" description="Helical" evidence="15">
    <location>
        <begin position="124"/>
        <end position="147"/>
    </location>
</feature>
<dbReference type="InterPro" id="IPR018024">
    <property type="entry name" value="CbiM"/>
</dbReference>
<protein>
    <recommendedName>
        <fullName evidence="14 15">Multifunctional fusion protein</fullName>
    </recommendedName>
    <domain>
        <recommendedName>
            <fullName evidence="14">Cobalt transport protein CbiN</fullName>
        </recommendedName>
        <alternativeName>
            <fullName evidence="14">Energy-coupling factor transporter probable substrate-capture protein CbiN</fullName>
            <shortName evidence="14">ECF transporter S component CbiN</shortName>
        </alternativeName>
    </domain>
    <domain>
        <recommendedName>
            <fullName evidence="15">Cobalt transport protein CbiM</fullName>
        </recommendedName>
        <alternativeName>
            <fullName evidence="15">Energy-coupling factor transporter probable substrate-capture protein CbiM</fullName>
            <shortName evidence="15">ECF transporter S component CbiM</shortName>
        </alternativeName>
    </domain>
</protein>
<keyword evidence="10 15" id="KW-0406">Ion transport</keyword>
<comment type="subcellular location">
    <subcellularLocation>
        <location evidence="1">Cell inner membrane</location>
        <topology evidence="1">Multi-pass membrane protein</topology>
    </subcellularLocation>
    <subcellularLocation>
        <location evidence="15">Cell membrane</location>
        <topology evidence="15">Multi-pass membrane protein</topology>
    </subcellularLocation>
</comment>
<keyword evidence="18" id="KW-1185">Reference proteome</keyword>
<dbReference type="eggNOG" id="COG1930">
    <property type="taxonomic scope" value="Bacteria"/>
</dbReference>
<evidence type="ECO:0000256" key="13">
    <source>
        <dbReference type="ARBA" id="ARBA00060918"/>
    </source>
</evidence>
<dbReference type="Gene3D" id="1.10.1760.20">
    <property type="match status" value="1"/>
</dbReference>
<dbReference type="Proteomes" id="UP000016662">
    <property type="component" value="Unassembled WGS sequence"/>
</dbReference>
<dbReference type="NCBIfam" id="NF006184">
    <property type="entry name" value="PRK08319.1"/>
    <property type="match status" value="1"/>
</dbReference>
<dbReference type="HOGENOM" id="CLU_052508_3_1_9"/>
<name>U2LCX3_9FIRM</name>
<feature type="transmembrane region" description="Helical" evidence="15">
    <location>
        <begin position="87"/>
        <end position="104"/>
    </location>
</feature>
<keyword evidence="8" id="KW-0732">Signal</keyword>
<dbReference type="InterPro" id="IPR002751">
    <property type="entry name" value="CbiM/NikMN"/>
</dbReference>
<keyword evidence="12 15" id="KW-0170">Cobalt</keyword>
<feature type="transmembrane region" description="Helical" evidence="15">
    <location>
        <begin position="277"/>
        <end position="295"/>
    </location>
</feature>
<evidence type="ECO:0000256" key="10">
    <source>
        <dbReference type="ARBA" id="ARBA00023065"/>
    </source>
</evidence>
<dbReference type="UniPathway" id="UPA00148"/>
<comment type="function">
    <text evidence="15">Part of the energy-coupling factor (ECF) transporter complex CbiMNOQ involved in cobalt import.</text>
</comment>
<comment type="similarity">
    <text evidence="13 15">Belongs to the CbiM family.</text>
</comment>
<evidence type="ECO:0000256" key="11">
    <source>
        <dbReference type="ARBA" id="ARBA00023136"/>
    </source>
</evidence>
<sequence>MNKHNGSVLQNRSTRGMTGCRVLVSALAVCLLLSDMAASGKFGASAMHIMEGYLPAGWCIAWGALCIPFLVAGAVSLKRKIAYQGKVKLLIALCAAFVFIISSLKIPSVTGSCSHATGTGLGAILFGPSIMSVLGIIVLLFQAILLAHGGLTTLGANTFSMAIFGPFVSYGLFQLLKKCKAPMGLAVFLSATIGDMATYCLTSVQLAAAYPGDNFWASFGKFIAVFAPTQVPIAIAEGILTVIVYNVIQKNCVKELKELSGITVSNPNRGKLWARNLVLALGVVLLVTIPLMLLGNSEFGGSDDAGSTVVEEINGGYTPWFESFWEPPSGEVESLLFCVQSAIGAGICGFVLGRISRKPKTSASEDDAALTDQKQTSAS</sequence>
<evidence type="ECO:0000256" key="7">
    <source>
        <dbReference type="ARBA" id="ARBA00022692"/>
    </source>
</evidence>
<evidence type="ECO:0000313" key="18">
    <source>
        <dbReference type="Proteomes" id="UP000016662"/>
    </source>
</evidence>
<keyword evidence="11 15" id="KW-0472">Membrane</keyword>
<dbReference type="GO" id="GO:0015087">
    <property type="term" value="F:cobalt ion transmembrane transporter activity"/>
    <property type="evidence" value="ECO:0007669"/>
    <property type="project" value="UniProtKB-UniRule"/>
</dbReference>
<dbReference type="EMBL" id="AWVF01000447">
    <property type="protein sequence ID" value="ERJ87329.1"/>
    <property type="molecule type" value="Genomic_DNA"/>
</dbReference>
<evidence type="ECO:0000256" key="9">
    <source>
        <dbReference type="ARBA" id="ARBA00022989"/>
    </source>
</evidence>
<evidence type="ECO:0000256" key="1">
    <source>
        <dbReference type="ARBA" id="ARBA00004429"/>
    </source>
</evidence>
<evidence type="ECO:0000256" key="3">
    <source>
        <dbReference type="ARBA" id="ARBA00022426"/>
    </source>
</evidence>
<dbReference type="NCBIfam" id="TIGR00123">
    <property type="entry name" value="cbiM"/>
    <property type="match status" value="1"/>
</dbReference>
<dbReference type="PANTHER" id="PTHR43627">
    <property type="match status" value="1"/>
</dbReference>
<feature type="transmembrane region" description="Helical" evidence="15">
    <location>
        <begin position="334"/>
        <end position="352"/>
    </location>
</feature>
<evidence type="ECO:0000313" key="17">
    <source>
        <dbReference type="EMBL" id="ERJ87329.1"/>
    </source>
</evidence>
<dbReference type="PATRIC" id="fig|411473.3.peg.2826"/>
<comment type="caution">
    <text evidence="14">Lacks conserved residue(s) required for the propagation of feature annotation.</text>
</comment>
<reference evidence="17 18" key="1">
    <citation type="submission" date="2013-07" db="EMBL/GenBank/DDBJ databases">
        <authorList>
            <person name="Weinstock G."/>
            <person name="Sodergren E."/>
            <person name="Wylie T."/>
            <person name="Fulton L."/>
            <person name="Fulton R."/>
            <person name="Fronick C."/>
            <person name="O'Laughlin M."/>
            <person name="Godfrey J."/>
            <person name="Miner T."/>
            <person name="Herter B."/>
            <person name="Appelbaum E."/>
            <person name="Cordes M."/>
            <person name="Lek S."/>
            <person name="Wollam A."/>
            <person name="Pepin K.H."/>
            <person name="Palsikar V.B."/>
            <person name="Mitreva M."/>
            <person name="Wilson R.K."/>
        </authorList>
    </citation>
    <scope>NUCLEOTIDE SEQUENCE [LARGE SCALE GENOMIC DNA]</scope>
    <source>
        <strain evidence="17 18">ATCC 27760</strain>
    </source>
</reference>
<dbReference type="STRING" id="411473.RUMCAL_03365"/>
<accession>U2LCX3</accession>
<keyword evidence="6 15" id="KW-0169">Cobalamin biosynthesis</keyword>
<dbReference type="AlphaFoldDB" id="U2LCX3"/>
<comment type="similarity">
    <text evidence="14">Belongs to the CbiN family.</text>
</comment>
<dbReference type="GO" id="GO:0043190">
    <property type="term" value="C:ATP-binding cassette (ABC) transporter complex"/>
    <property type="evidence" value="ECO:0007669"/>
    <property type="project" value="InterPro"/>
</dbReference>
<comment type="subunit">
    <text evidence="15">Forms an energy-coupling factor (ECF) transporter complex composed of an ATP-binding protein (A component, CbiO), a transmembrane protein (T component, CbiQ) and 2 possible substrate-capture proteins (S components, CbiM and CbiN) of unknown stoichimetry.</text>
</comment>
<evidence type="ECO:0000256" key="5">
    <source>
        <dbReference type="ARBA" id="ARBA00022475"/>
    </source>
</evidence>
<organism evidence="17 18">
    <name type="scientific">Ruminococcus callidus ATCC 27760</name>
    <dbReference type="NCBI Taxonomy" id="411473"/>
    <lineage>
        <taxon>Bacteria</taxon>
        <taxon>Bacillati</taxon>
        <taxon>Bacillota</taxon>
        <taxon>Clostridia</taxon>
        <taxon>Eubacteriales</taxon>
        <taxon>Oscillospiraceae</taxon>
        <taxon>Ruminococcus</taxon>
    </lineage>
</organism>
<keyword evidence="5 15" id="KW-1003">Cell membrane</keyword>
<comment type="caution">
    <text evidence="17">The sequence shown here is derived from an EMBL/GenBank/DDBJ whole genome shotgun (WGS) entry which is preliminary data.</text>
</comment>
<feature type="transmembrane region" description="Helical" evidence="15">
    <location>
        <begin position="53"/>
        <end position="75"/>
    </location>
</feature>
<keyword evidence="9 15" id="KW-1133">Transmembrane helix</keyword>
<keyword evidence="4 15" id="KW-0813">Transport</keyword>